<organism evidence="1 2">
    <name type="scientific">Persea americana</name>
    <name type="common">Avocado</name>
    <dbReference type="NCBI Taxonomy" id="3435"/>
    <lineage>
        <taxon>Eukaryota</taxon>
        <taxon>Viridiplantae</taxon>
        <taxon>Streptophyta</taxon>
        <taxon>Embryophyta</taxon>
        <taxon>Tracheophyta</taxon>
        <taxon>Spermatophyta</taxon>
        <taxon>Magnoliopsida</taxon>
        <taxon>Magnoliidae</taxon>
        <taxon>Laurales</taxon>
        <taxon>Lauraceae</taxon>
        <taxon>Persea</taxon>
    </lineage>
</organism>
<comment type="caution">
    <text evidence="1">The sequence shown here is derived from an EMBL/GenBank/DDBJ whole genome shotgun (WGS) entry which is preliminary data.</text>
</comment>
<dbReference type="Proteomes" id="UP001234297">
    <property type="component" value="Chromosome 3"/>
</dbReference>
<evidence type="ECO:0000313" key="2">
    <source>
        <dbReference type="Proteomes" id="UP001234297"/>
    </source>
</evidence>
<accession>A0ACC2LVE3</accession>
<sequence length="82" mass="9141">MSKTFFFLILVLLLSKASTATARSLPKTDPQAPVYTTTDTPSSLDSSINGDECDGRETEECRMRMLMAAHTDYIYTQDTKDP</sequence>
<keyword evidence="2" id="KW-1185">Reference proteome</keyword>
<reference evidence="1 2" key="1">
    <citation type="journal article" date="2022" name="Hortic Res">
        <title>A haplotype resolved chromosomal level avocado genome allows analysis of novel avocado genes.</title>
        <authorList>
            <person name="Nath O."/>
            <person name="Fletcher S.J."/>
            <person name="Hayward A."/>
            <person name="Shaw L.M."/>
            <person name="Masouleh A.K."/>
            <person name="Furtado A."/>
            <person name="Henry R.J."/>
            <person name="Mitter N."/>
        </authorList>
    </citation>
    <scope>NUCLEOTIDE SEQUENCE [LARGE SCALE GENOMIC DNA]</scope>
    <source>
        <strain evidence="2">cv. Hass</strain>
    </source>
</reference>
<protein>
    <submittedName>
        <fullName evidence="1">Uncharacterized protein</fullName>
    </submittedName>
</protein>
<name>A0ACC2LVE3_PERAE</name>
<dbReference type="EMBL" id="CM056811">
    <property type="protein sequence ID" value="KAJ8637158.1"/>
    <property type="molecule type" value="Genomic_DNA"/>
</dbReference>
<gene>
    <name evidence="1" type="ORF">MRB53_011425</name>
</gene>
<evidence type="ECO:0000313" key="1">
    <source>
        <dbReference type="EMBL" id="KAJ8637158.1"/>
    </source>
</evidence>
<proteinExistence type="predicted"/>